<dbReference type="Proteomes" id="UP001152795">
    <property type="component" value="Unassembled WGS sequence"/>
</dbReference>
<keyword evidence="2" id="KW-1185">Reference proteome</keyword>
<comment type="caution">
    <text evidence="1">The sequence shown here is derived from an EMBL/GenBank/DDBJ whole genome shotgun (WGS) entry which is preliminary data.</text>
</comment>
<proteinExistence type="predicted"/>
<organism evidence="1 2">
    <name type="scientific">Paramuricea clavata</name>
    <name type="common">Red gorgonian</name>
    <name type="synonym">Violescent sea-whip</name>
    <dbReference type="NCBI Taxonomy" id="317549"/>
    <lineage>
        <taxon>Eukaryota</taxon>
        <taxon>Metazoa</taxon>
        <taxon>Cnidaria</taxon>
        <taxon>Anthozoa</taxon>
        <taxon>Octocorallia</taxon>
        <taxon>Malacalcyonacea</taxon>
        <taxon>Plexauridae</taxon>
        <taxon>Paramuricea</taxon>
    </lineage>
</organism>
<feature type="non-terminal residue" evidence="1">
    <location>
        <position position="1"/>
    </location>
</feature>
<name>A0A6S7HT74_PARCT</name>
<accession>A0A6S7HT74</accession>
<reference evidence="1" key="1">
    <citation type="submission" date="2020-04" db="EMBL/GenBank/DDBJ databases">
        <authorList>
            <person name="Alioto T."/>
            <person name="Alioto T."/>
            <person name="Gomez Garrido J."/>
        </authorList>
    </citation>
    <scope>NUCLEOTIDE SEQUENCE</scope>
    <source>
        <strain evidence="1">A484AB</strain>
    </source>
</reference>
<gene>
    <name evidence="1" type="ORF">PACLA_8A060221</name>
</gene>
<dbReference type="EMBL" id="CACRXK020005885">
    <property type="protein sequence ID" value="CAB4007709.1"/>
    <property type="molecule type" value="Genomic_DNA"/>
</dbReference>
<evidence type="ECO:0000313" key="1">
    <source>
        <dbReference type="EMBL" id="CAB4007709.1"/>
    </source>
</evidence>
<protein>
    <submittedName>
        <fullName evidence="1">Uncharacterized protein</fullName>
    </submittedName>
</protein>
<dbReference type="AlphaFoldDB" id="A0A6S7HT74"/>
<evidence type="ECO:0000313" key="2">
    <source>
        <dbReference type="Proteomes" id="UP001152795"/>
    </source>
</evidence>
<sequence length="68" mass="7664">RHELETCAPIKLYSSGKFFSTLPVNLLTVEEVEKNSIDSQGKLRLNLHSLRIGRKFCLADKQGGDFLT</sequence>